<evidence type="ECO:0000256" key="1">
    <source>
        <dbReference type="ARBA" id="ARBA00004141"/>
    </source>
</evidence>
<proteinExistence type="inferred from homology"/>
<comment type="similarity">
    <text evidence="2">Belongs to the autoinducer-2 exporter (AI-2E) (TC 2.A.86) family.</text>
</comment>
<evidence type="ECO:0000256" key="4">
    <source>
        <dbReference type="ARBA" id="ARBA00022989"/>
    </source>
</evidence>
<feature type="transmembrane region" description="Helical" evidence="6">
    <location>
        <begin position="12"/>
        <end position="33"/>
    </location>
</feature>
<dbReference type="Proteomes" id="UP000246635">
    <property type="component" value="Unassembled WGS sequence"/>
</dbReference>
<name>A0A2V2YSC7_9BACL</name>
<feature type="transmembrane region" description="Helical" evidence="6">
    <location>
        <begin position="318"/>
        <end position="344"/>
    </location>
</feature>
<evidence type="ECO:0000313" key="7">
    <source>
        <dbReference type="EMBL" id="PWV98477.1"/>
    </source>
</evidence>
<sequence>MIVFYKKYWRTAFDIALIALTVYLIMFAFSYLYKLATPVFLSFFIYLFIEPPARWLSKLGLKKSIASAISVLLFTLVIISIFLGAGYIIADQANRLISNLPKYQLLLRDQVEAHSDWISSKVNSIPPDILSQFDKVVDYVTSKGSSLAQSFLITITNYLTSFSTFIFNFSIGIILAYFLSVEIKDWKRTAAEKTPRTFKIAFEFLRDNVFKGIGIYLKSQLKLISITFAVIFISLMLLGVQNAFTIAVVCGIFDVLPLLGVSTVFVPWIIYLFIVGHTSLAIWVSALFLVVVLARQILEPKITGDTLGVSAFTMLAFMIISLSLFGIAGVILSPVLIILIKALYDQRYFHRWIRMPQGEFDNNPEPEPDLPTEQ</sequence>
<feature type="transmembrane region" description="Helical" evidence="6">
    <location>
        <begin position="158"/>
        <end position="179"/>
    </location>
</feature>
<keyword evidence="5 6" id="KW-0472">Membrane</keyword>
<gene>
    <name evidence="7" type="ORF">DFQ01_118112</name>
</gene>
<keyword evidence="8" id="KW-1185">Reference proteome</keyword>
<reference evidence="7 8" key="1">
    <citation type="submission" date="2018-05" db="EMBL/GenBank/DDBJ databases">
        <title>Genomic Encyclopedia of Type Strains, Phase III (KMG-III): the genomes of soil and plant-associated and newly described type strains.</title>
        <authorList>
            <person name="Whitman W."/>
        </authorList>
    </citation>
    <scope>NUCLEOTIDE SEQUENCE [LARGE SCALE GENOMIC DNA]</scope>
    <source>
        <strain evidence="7 8">CECT 5696</strain>
    </source>
</reference>
<keyword evidence="4 6" id="KW-1133">Transmembrane helix</keyword>
<dbReference type="RefSeq" id="WP_110045683.1">
    <property type="nucleotide sequence ID" value="NZ_CP054609.1"/>
</dbReference>
<feature type="transmembrane region" description="Helical" evidence="6">
    <location>
        <begin position="280"/>
        <end position="298"/>
    </location>
</feature>
<protein>
    <submittedName>
        <fullName evidence="7">Sporulation integral membrane protein YtvI</fullName>
    </submittedName>
</protein>
<dbReference type="InterPro" id="IPR002549">
    <property type="entry name" value="AI-2E-like"/>
</dbReference>
<feature type="transmembrane region" description="Helical" evidence="6">
    <location>
        <begin position="68"/>
        <end position="90"/>
    </location>
</feature>
<organism evidence="7 8">
    <name type="scientific">Paenibacillus cellulosilyticus</name>
    <dbReference type="NCBI Taxonomy" id="375489"/>
    <lineage>
        <taxon>Bacteria</taxon>
        <taxon>Bacillati</taxon>
        <taxon>Bacillota</taxon>
        <taxon>Bacilli</taxon>
        <taxon>Bacillales</taxon>
        <taxon>Paenibacillaceae</taxon>
        <taxon>Paenibacillus</taxon>
    </lineage>
</organism>
<dbReference type="PANTHER" id="PTHR21716">
    <property type="entry name" value="TRANSMEMBRANE PROTEIN"/>
    <property type="match status" value="1"/>
</dbReference>
<evidence type="ECO:0000256" key="3">
    <source>
        <dbReference type="ARBA" id="ARBA00022692"/>
    </source>
</evidence>
<keyword evidence="3 6" id="KW-0812">Transmembrane</keyword>
<accession>A0A2V2YSC7</accession>
<feature type="transmembrane region" description="Helical" evidence="6">
    <location>
        <begin position="221"/>
        <end position="240"/>
    </location>
</feature>
<dbReference type="EMBL" id="QGTQ01000018">
    <property type="protein sequence ID" value="PWV98477.1"/>
    <property type="molecule type" value="Genomic_DNA"/>
</dbReference>
<dbReference type="PANTHER" id="PTHR21716:SF68">
    <property type="entry name" value="TRANSPORT PROTEIN YTVI-RELATED"/>
    <property type="match status" value="1"/>
</dbReference>
<comment type="caution">
    <text evidence="7">The sequence shown here is derived from an EMBL/GenBank/DDBJ whole genome shotgun (WGS) entry which is preliminary data.</text>
</comment>
<dbReference type="Pfam" id="PF01594">
    <property type="entry name" value="AI-2E_transport"/>
    <property type="match status" value="1"/>
</dbReference>
<dbReference type="OrthoDB" id="9774361at2"/>
<evidence type="ECO:0000313" key="8">
    <source>
        <dbReference type="Proteomes" id="UP000246635"/>
    </source>
</evidence>
<feature type="transmembrane region" description="Helical" evidence="6">
    <location>
        <begin position="246"/>
        <end position="273"/>
    </location>
</feature>
<evidence type="ECO:0000256" key="5">
    <source>
        <dbReference type="ARBA" id="ARBA00023136"/>
    </source>
</evidence>
<dbReference type="AlphaFoldDB" id="A0A2V2YSC7"/>
<comment type="subcellular location">
    <subcellularLocation>
        <location evidence="1">Membrane</location>
        <topology evidence="1">Multi-pass membrane protein</topology>
    </subcellularLocation>
</comment>
<evidence type="ECO:0000256" key="6">
    <source>
        <dbReference type="SAM" id="Phobius"/>
    </source>
</evidence>
<evidence type="ECO:0000256" key="2">
    <source>
        <dbReference type="ARBA" id="ARBA00009773"/>
    </source>
</evidence>
<dbReference type="GO" id="GO:0055085">
    <property type="term" value="P:transmembrane transport"/>
    <property type="evidence" value="ECO:0007669"/>
    <property type="project" value="TreeGrafter"/>
</dbReference>
<dbReference type="GO" id="GO:0016020">
    <property type="term" value="C:membrane"/>
    <property type="evidence" value="ECO:0007669"/>
    <property type="project" value="UniProtKB-SubCell"/>
</dbReference>